<dbReference type="InterPro" id="IPR006311">
    <property type="entry name" value="TAT_signal"/>
</dbReference>
<protein>
    <submittedName>
        <fullName evidence="3">Antibiotic biosynthesis monooxygenase</fullName>
    </submittedName>
</protein>
<evidence type="ECO:0000313" key="3">
    <source>
        <dbReference type="EMBL" id="QZN98258.1"/>
    </source>
</evidence>
<dbReference type="PANTHER" id="PTHR33336">
    <property type="entry name" value="QUINOL MONOOXYGENASE YGIN-RELATED"/>
    <property type="match status" value="1"/>
</dbReference>
<reference evidence="3" key="1">
    <citation type="submission" date="2021-08" db="EMBL/GenBank/DDBJ databases">
        <authorList>
            <person name="Zhang H."/>
            <person name="Xu M."/>
            <person name="Yu Z."/>
            <person name="Yang L."/>
            <person name="Cai Y."/>
        </authorList>
    </citation>
    <scope>NUCLEOTIDE SEQUENCE</scope>
    <source>
        <strain evidence="3">CHL1</strain>
    </source>
</reference>
<keyword evidence="3" id="KW-0560">Oxidoreductase</keyword>
<proteinExistence type="predicted"/>
<dbReference type="KEGG" id="cmet:K6K41_13960"/>
<feature type="chain" id="PRO_5038703039" evidence="1">
    <location>
        <begin position="28"/>
        <end position="246"/>
    </location>
</feature>
<dbReference type="GO" id="GO:0004497">
    <property type="term" value="F:monooxygenase activity"/>
    <property type="evidence" value="ECO:0007669"/>
    <property type="project" value="UniProtKB-KW"/>
</dbReference>
<dbReference type="PROSITE" id="PS51318">
    <property type="entry name" value="TAT"/>
    <property type="match status" value="1"/>
</dbReference>
<dbReference type="InterPro" id="IPR050744">
    <property type="entry name" value="AI-2_Isomerase_LsrG"/>
</dbReference>
<feature type="domain" description="ABM" evidence="2">
    <location>
        <begin position="37"/>
        <end position="125"/>
    </location>
</feature>
<dbReference type="Pfam" id="PF03992">
    <property type="entry name" value="ABM"/>
    <property type="match status" value="2"/>
</dbReference>
<name>A0A9E6R5I7_9HYPH</name>
<dbReference type="InterPro" id="IPR007138">
    <property type="entry name" value="ABM_dom"/>
</dbReference>
<dbReference type="PANTHER" id="PTHR33336:SF3">
    <property type="entry name" value="ABM DOMAIN-CONTAINING PROTEIN"/>
    <property type="match status" value="1"/>
</dbReference>
<accession>A0A9E6R5I7</accession>
<sequence length="246" mass="26577">MRTRRAFLAGAALAATIVIQFGAPARADAPTTTTGEMQIFAAIPVKPQEMDGFLAVMKENVRGSRKEPGNVSFDAFQSEAGGDAIYLFERWKDRAAFETHMTLPHLKAVVAKAGTAAAGAPTERFLTETAPLRGAAPKPVANPGSSRNVAVVPHVKPQERETFLKAFAEVMPQARAAPGNLAFDLHEDMRARNVFVLFERWTDVASHEAHLGQDYSKKLDGIVPATLSRPAMEGRVLLKEISVADS</sequence>
<evidence type="ECO:0000256" key="1">
    <source>
        <dbReference type="SAM" id="SignalP"/>
    </source>
</evidence>
<dbReference type="PROSITE" id="PS51725">
    <property type="entry name" value="ABM"/>
    <property type="match status" value="2"/>
</dbReference>
<gene>
    <name evidence="3" type="ORF">K6K41_13960</name>
</gene>
<dbReference type="InterPro" id="IPR011008">
    <property type="entry name" value="Dimeric_a/b-barrel"/>
</dbReference>
<evidence type="ECO:0000259" key="2">
    <source>
        <dbReference type="PROSITE" id="PS51725"/>
    </source>
</evidence>
<evidence type="ECO:0000313" key="4">
    <source>
        <dbReference type="Proteomes" id="UP000825701"/>
    </source>
</evidence>
<dbReference type="Gene3D" id="3.30.70.100">
    <property type="match status" value="1"/>
</dbReference>
<keyword evidence="1" id="KW-0732">Signal</keyword>
<feature type="domain" description="ABM" evidence="2">
    <location>
        <begin position="147"/>
        <end position="236"/>
    </location>
</feature>
<dbReference type="SUPFAM" id="SSF54909">
    <property type="entry name" value="Dimeric alpha+beta barrel"/>
    <property type="match status" value="2"/>
</dbReference>
<dbReference type="AlphaFoldDB" id="A0A9E6R5I7"/>
<dbReference type="Proteomes" id="UP000825701">
    <property type="component" value="Chromosome"/>
</dbReference>
<dbReference type="EMBL" id="CP081869">
    <property type="protein sequence ID" value="QZN98258.1"/>
    <property type="molecule type" value="Genomic_DNA"/>
</dbReference>
<organism evidence="3 4">
    <name type="scientific">Chenggangzhangella methanolivorans</name>
    <dbReference type="NCBI Taxonomy" id="1437009"/>
    <lineage>
        <taxon>Bacteria</taxon>
        <taxon>Pseudomonadati</taxon>
        <taxon>Pseudomonadota</taxon>
        <taxon>Alphaproteobacteria</taxon>
        <taxon>Hyphomicrobiales</taxon>
        <taxon>Methylopilaceae</taxon>
        <taxon>Chenggangzhangella</taxon>
    </lineage>
</organism>
<keyword evidence="4" id="KW-1185">Reference proteome</keyword>
<keyword evidence="3" id="KW-0503">Monooxygenase</keyword>
<feature type="signal peptide" evidence="1">
    <location>
        <begin position="1"/>
        <end position="27"/>
    </location>
</feature>
<dbReference type="RefSeq" id="WP_261401160.1">
    <property type="nucleotide sequence ID" value="NZ_CP081869.1"/>
</dbReference>